<dbReference type="STRING" id="1314777.A0A164RY67"/>
<sequence length="527" mass="60179">MPTALFRRTYPELVQGLPGGVQFDPASIGYADHMPNPFRALAGGLQVDAIPVILNEDDMSGNTTTQWNVHYSIYASNAGLPRQEIEKMKHIKFTATSPNASPMEMMEAVCNELREARLHPQKIWDCRRKEYIMVLPWILFVSGDNPMQSEFCSHIGLRGSRFCRICEVGGTMAEMLTDIGFATIFEPQKFREPSDTLQVPQKKKAGRPNLTTDDIHELLLAETARHKGGELFNPLLVFEGLQIHKDTPVEVLHTILLGIIKYFWNHTMVYVDKDKHMQTFQARLNSLDHSGLNIPKIDGDYMIRYKGGLVGKHFKTIVQIMVFIAYDLVPRDVYNAWVTLGSLVVNVWNTDIKDMEQYKIDLTETIARLMDSTAKCAPLILLTKPKFHILSHLPYHIERFGPAMLTSTERYEAFNHIFRLCSTHSNRQAPSRDIALTFAGFERCRYIVTGGYWWDPDLKRHVCASPRVIQFVKNSDVFTRMLGIEYTPPPSPFTLTFPPKHRITRERPPSIPFATTLASSDVKYDMI</sequence>
<evidence type="ECO:0000313" key="1">
    <source>
        <dbReference type="EMBL" id="KZS90993.1"/>
    </source>
</evidence>
<reference evidence="1 2" key="1">
    <citation type="journal article" date="2016" name="Mol. Biol. Evol.">
        <title>Comparative Genomics of Early-Diverging Mushroom-Forming Fungi Provides Insights into the Origins of Lignocellulose Decay Capabilities.</title>
        <authorList>
            <person name="Nagy L.G."/>
            <person name="Riley R."/>
            <person name="Tritt A."/>
            <person name="Adam C."/>
            <person name="Daum C."/>
            <person name="Floudas D."/>
            <person name="Sun H."/>
            <person name="Yadav J.S."/>
            <person name="Pangilinan J."/>
            <person name="Larsson K.H."/>
            <person name="Matsuura K."/>
            <person name="Barry K."/>
            <person name="Labutti K."/>
            <person name="Kuo R."/>
            <person name="Ohm R.A."/>
            <person name="Bhattacharya S.S."/>
            <person name="Shirouzu T."/>
            <person name="Yoshinaga Y."/>
            <person name="Martin F.M."/>
            <person name="Grigoriev I.V."/>
            <person name="Hibbett D.S."/>
        </authorList>
    </citation>
    <scope>NUCLEOTIDE SEQUENCE [LARGE SCALE GENOMIC DNA]</scope>
    <source>
        <strain evidence="1 2">HHB9708</strain>
    </source>
</reference>
<dbReference type="Proteomes" id="UP000076722">
    <property type="component" value="Unassembled WGS sequence"/>
</dbReference>
<protein>
    <submittedName>
        <fullName evidence="1">Uncharacterized protein</fullName>
    </submittedName>
</protein>
<dbReference type="AlphaFoldDB" id="A0A164RY67"/>
<keyword evidence="2" id="KW-1185">Reference proteome</keyword>
<dbReference type="PANTHER" id="PTHR31912:SF34">
    <property type="entry name" value="NOTOCHORD-RELATED PROTEIN"/>
    <property type="match status" value="1"/>
</dbReference>
<accession>A0A164RY67</accession>
<gene>
    <name evidence="1" type="ORF">SISNIDRAFT_468227</name>
</gene>
<organism evidence="1 2">
    <name type="scientific">Sistotremastrum niveocremeum HHB9708</name>
    <dbReference type="NCBI Taxonomy" id="1314777"/>
    <lineage>
        <taxon>Eukaryota</taxon>
        <taxon>Fungi</taxon>
        <taxon>Dikarya</taxon>
        <taxon>Basidiomycota</taxon>
        <taxon>Agaricomycotina</taxon>
        <taxon>Agaricomycetes</taxon>
        <taxon>Sistotremastrales</taxon>
        <taxon>Sistotremastraceae</taxon>
        <taxon>Sertulicium</taxon>
        <taxon>Sertulicium niveocremeum</taxon>
    </lineage>
</organism>
<dbReference type="EMBL" id="KV419418">
    <property type="protein sequence ID" value="KZS90993.1"/>
    <property type="molecule type" value="Genomic_DNA"/>
</dbReference>
<proteinExistence type="predicted"/>
<evidence type="ECO:0000313" key="2">
    <source>
        <dbReference type="Proteomes" id="UP000076722"/>
    </source>
</evidence>
<dbReference type="PANTHER" id="PTHR31912">
    <property type="entry name" value="IP13529P"/>
    <property type="match status" value="1"/>
</dbReference>
<name>A0A164RY67_9AGAM</name>
<dbReference type="OrthoDB" id="2246127at2759"/>